<protein>
    <submittedName>
        <fullName evidence="2">Uncharacterized protein</fullName>
    </submittedName>
</protein>
<dbReference type="AlphaFoldDB" id="A0AAN8EBP4"/>
<keyword evidence="3" id="KW-1185">Reference proteome</keyword>
<dbReference type="Proteomes" id="UP001316803">
    <property type="component" value="Unassembled WGS sequence"/>
</dbReference>
<comment type="caution">
    <text evidence="2">The sequence shown here is derived from an EMBL/GenBank/DDBJ whole genome shotgun (WGS) entry which is preliminary data.</text>
</comment>
<dbReference type="EMBL" id="JAKLMC020000019">
    <property type="protein sequence ID" value="KAK5951624.1"/>
    <property type="molecule type" value="Genomic_DNA"/>
</dbReference>
<organism evidence="2 3">
    <name type="scientific">Knufia fluminis</name>
    <dbReference type="NCBI Taxonomy" id="191047"/>
    <lineage>
        <taxon>Eukaryota</taxon>
        <taxon>Fungi</taxon>
        <taxon>Dikarya</taxon>
        <taxon>Ascomycota</taxon>
        <taxon>Pezizomycotina</taxon>
        <taxon>Eurotiomycetes</taxon>
        <taxon>Chaetothyriomycetidae</taxon>
        <taxon>Chaetothyriales</taxon>
        <taxon>Trichomeriaceae</taxon>
        <taxon>Knufia</taxon>
    </lineage>
</organism>
<evidence type="ECO:0000256" key="1">
    <source>
        <dbReference type="SAM" id="MobiDB-lite"/>
    </source>
</evidence>
<accession>A0AAN8EBP4</accession>
<proteinExistence type="predicted"/>
<evidence type="ECO:0000313" key="3">
    <source>
        <dbReference type="Proteomes" id="UP001316803"/>
    </source>
</evidence>
<evidence type="ECO:0000313" key="2">
    <source>
        <dbReference type="EMBL" id="KAK5951624.1"/>
    </source>
</evidence>
<name>A0AAN8EBP4_9EURO</name>
<feature type="compositionally biased region" description="Basic and acidic residues" evidence="1">
    <location>
        <begin position="56"/>
        <end position="79"/>
    </location>
</feature>
<gene>
    <name evidence="2" type="ORF">OHC33_007303</name>
</gene>
<sequence length="87" mass="8834">MSGSKEAVEKAQARAQEAAKSDTEHPEAGGDLHESAQQVGTEHSAAHAEGSGMKQAAEKKQSESKETVGDKAGNAKDQVEGVGASSS</sequence>
<reference evidence="2 3" key="1">
    <citation type="submission" date="2022-12" db="EMBL/GenBank/DDBJ databases">
        <title>Genomic features and morphological characterization of a novel Knufia sp. strain isolated from spacecraft assembly facility.</title>
        <authorList>
            <person name="Teixeira M."/>
            <person name="Chander A.M."/>
            <person name="Stajich J.E."/>
            <person name="Venkateswaran K."/>
        </authorList>
    </citation>
    <scope>NUCLEOTIDE SEQUENCE [LARGE SCALE GENOMIC DNA]</scope>
    <source>
        <strain evidence="2 3">FJI-L2-BK-P2</strain>
    </source>
</reference>
<feature type="compositionally biased region" description="Basic and acidic residues" evidence="1">
    <location>
        <begin position="1"/>
        <end position="34"/>
    </location>
</feature>
<feature type="region of interest" description="Disordered" evidence="1">
    <location>
        <begin position="1"/>
        <end position="87"/>
    </location>
</feature>